<sequence>MLCAIYKSLKKEETYLYLAKKDDFTPVPEALMKMFGKAQLVLVINLAKQQHLVRADIDKVKQSLTDEGFYLQLPPPPINYLEQHKAQQKKDK</sequence>
<evidence type="ECO:0000313" key="4">
    <source>
        <dbReference type="Proteomes" id="UP001201273"/>
    </source>
</evidence>
<name>A0ABS8W7H4_9GAMM</name>
<organism evidence="3 4">
    <name type="scientific">Motilimonas cestriensis</name>
    <dbReference type="NCBI Taxonomy" id="2742685"/>
    <lineage>
        <taxon>Bacteria</taxon>
        <taxon>Pseudomonadati</taxon>
        <taxon>Pseudomonadota</taxon>
        <taxon>Gammaproteobacteria</taxon>
        <taxon>Alteromonadales</taxon>
        <taxon>Alteromonadales genera incertae sedis</taxon>
        <taxon>Motilimonas</taxon>
    </lineage>
</organism>
<dbReference type="EMBL" id="JAIMJA010000007">
    <property type="protein sequence ID" value="MCE2594952.1"/>
    <property type="molecule type" value="Genomic_DNA"/>
</dbReference>
<comment type="caution">
    <text evidence="3">The sequence shown here is derived from an EMBL/GenBank/DDBJ whole genome shotgun (WGS) entry which is preliminary data.</text>
</comment>
<feature type="domain" description="YcgL" evidence="2">
    <location>
        <begin position="1"/>
        <end position="85"/>
    </location>
</feature>
<dbReference type="InterPro" id="IPR027354">
    <property type="entry name" value="YcgL_dom"/>
</dbReference>
<dbReference type="HAMAP" id="MF_01866">
    <property type="entry name" value="UPF0745"/>
    <property type="match status" value="1"/>
</dbReference>
<dbReference type="PANTHER" id="PTHR38109">
    <property type="entry name" value="PROTEIN YCGL"/>
    <property type="match status" value="1"/>
</dbReference>
<proteinExistence type="inferred from homology"/>
<dbReference type="PANTHER" id="PTHR38109:SF1">
    <property type="entry name" value="PROTEIN YCGL"/>
    <property type="match status" value="1"/>
</dbReference>
<dbReference type="Proteomes" id="UP001201273">
    <property type="component" value="Unassembled WGS sequence"/>
</dbReference>
<protein>
    <recommendedName>
        <fullName evidence="1">YcgL domain-containing protein K6Y31_09000</fullName>
    </recommendedName>
</protein>
<evidence type="ECO:0000313" key="3">
    <source>
        <dbReference type="EMBL" id="MCE2594952.1"/>
    </source>
</evidence>
<keyword evidence="4" id="KW-1185">Reference proteome</keyword>
<accession>A0ABS8W7H4</accession>
<reference evidence="3 4" key="1">
    <citation type="journal article" date="2022" name="Environ. Microbiol. Rep.">
        <title>Eco-phylogenetic analyses reveal divergent evolution of vitamin B12 metabolism in the marine bacterial family 'Psychromonadaceae'.</title>
        <authorList>
            <person name="Jin X."/>
            <person name="Yang Y."/>
            <person name="Cao H."/>
            <person name="Gao B."/>
            <person name="Zhao Z."/>
        </authorList>
    </citation>
    <scope>NUCLEOTIDE SEQUENCE [LARGE SCALE GENOMIC DNA]</scope>
    <source>
        <strain evidence="3 4">MKS20</strain>
    </source>
</reference>
<dbReference type="SUPFAM" id="SSF160191">
    <property type="entry name" value="YcgL-like"/>
    <property type="match status" value="1"/>
</dbReference>
<evidence type="ECO:0000256" key="1">
    <source>
        <dbReference type="HAMAP-Rule" id="MF_01866"/>
    </source>
</evidence>
<dbReference type="RefSeq" id="WP_233052461.1">
    <property type="nucleotide sequence ID" value="NZ_JAIMJA010000007.1"/>
</dbReference>
<dbReference type="PROSITE" id="PS51648">
    <property type="entry name" value="YCGL"/>
    <property type="match status" value="1"/>
</dbReference>
<dbReference type="Pfam" id="PF05166">
    <property type="entry name" value="YcgL"/>
    <property type="match status" value="1"/>
</dbReference>
<dbReference type="InterPro" id="IPR038068">
    <property type="entry name" value="YcgL-like_sf"/>
</dbReference>
<dbReference type="Gene3D" id="3.10.510.20">
    <property type="entry name" value="YcgL domain"/>
    <property type="match status" value="1"/>
</dbReference>
<evidence type="ECO:0000259" key="2">
    <source>
        <dbReference type="PROSITE" id="PS51648"/>
    </source>
</evidence>
<gene>
    <name evidence="3" type="ORF">K6Y31_09000</name>
</gene>